<dbReference type="EMBL" id="JAHRHY010000007">
    <property type="protein sequence ID" value="KAG9068134.1"/>
    <property type="molecule type" value="Genomic_DNA"/>
</dbReference>
<dbReference type="Gene3D" id="1.20.1050.10">
    <property type="match status" value="1"/>
</dbReference>
<dbReference type="Pfam" id="PF14497">
    <property type="entry name" value="GST_C_3"/>
    <property type="match status" value="1"/>
</dbReference>
<proteinExistence type="predicted"/>
<dbReference type="AlphaFoldDB" id="A0A9P7XVE3"/>
<dbReference type="SUPFAM" id="SSF52833">
    <property type="entry name" value="Thioredoxin-like"/>
    <property type="match status" value="1"/>
</dbReference>
<dbReference type="PANTHER" id="PTHR11571">
    <property type="entry name" value="GLUTATHIONE S-TRANSFERASE"/>
    <property type="match status" value="1"/>
</dbReference>
<gene>
    <name evidence="2" type="ORF">KI688_011729</name>
</gene>
<dbReference type="InterPro" id="IPR036249">
    <property type="entry name" value="Thioredoxin-like_sf"/>
</dbReference>
<dbReference type="Proteomes" id="UP000707451">
    <property type="component" value="Unassembled WGS sequence"/>
</dbReference>
<dbReference type="Gene3D" id="3.40.30.10">
    <property type="entry name" value="Glutaredoxin"/>
    <property type="match status" value="1"/>
</dbReference>
<protein>
    <recommendedName>
        <fullName evidence="1">GST N-terminal domain-containing protein</fullName>
    </recommendedName>
</protein>
<dbReference type="SUPFAM" id="SSF47616">
    <property type="entry name" value="GST C-terminal domain-like"/>
    <property type="match status" value="1"/>
</dbReference>
<dbReference type="GO" id="GO:0006749">
    <property type="term" value="P:glutathione metabolic process"/>
    <property type="evidence" value="ECO:0007669"/>
    <property type="project" value="TreeGrafter"/>
</dbReference>
<dbReference type="InterPro" id="IPR050213">
    <property type="entry name" value="GST_superfamily"/>
</dbReference>
<keyword evidence="3" id="KW-1185">Reference proteome</keyword>
<dbReference type="InterPro" id="IPR004045">
    <property type="entry name" value="Glutathione_S-Trfase_N"/>
</dbReference>
<accession>A0A9P7XVE3</accession>
<dbReference type="InterPro" id="IPR036282">
    <property type="entry name" value="Glutathione-S-Trfase_C_sf"/>
</dbReference>
<organism evidence="2 3">
    <name type="scientific">Linnemannia hyalina</name>
    <dbReference type="NCBI Taxonomy" id="64524"/>
    <lineage>
        <taxon>Eukaryota</taxon>
        <taxon>Fungi</taxon>
        <taxon>Fungi incertae sedis</taxon>
        <taxon>Mucoromycota</taxon>
        <taxon>Mortierellomycotina</taxon>
        <taxon>Mortierellomycetes</taxon>
        <taxon>Mortierellales</taxon>
        <taxon>Mortierellaceae</taxon>
        <taxon>Linnemannia</taxon>
    </lineage>
</organism>
<evidence type="ECO:0000259" key="1">
    <source>
        <dbReference type="PROSITE" id="PS50404"/>
    </source>
</evidence>
<dbReference type="GO" id="GO:0004364">
    <property type="term" value="F:glutathione transferase activity"/>
    <property type="evidence" value="ECO:0007669"/>
    <property type="project" value="TreeGrafter"/>
</dbReference>
<dbReference type="PROSITE" id="PS50404">
    <property type="entry name" value="GST_NTER"/>
    <property type="match status" value="1"/>
</dbReference>
<dbReference type="InterPro" id="IPR004046">
    <property type="entry name" value="GST_C"/>
</dbReference>
<dbReference type="OrthoDB" id="414243at2759"/>
<evidence type="ECO:0000313" key="3">
    <source>
        <dbReference type="Proteomes" id="UP000707451"/>
    </source>
</evidence>
<reference evidence="2" key="1">
    <citation type="submission" date="2021-06" db="EMBL/GenBank/DDBJ databases">
        <title>Genome Sequence of Mortierella hyaline Strain SCG-10, a Cold-Adapted, Nitrate-Reducing Fungus Isolated from Soil in Minnesota, USA.</title>
        <authorList>
            <person name="Aldossari N."/>
        </authorList>
    </citation>
    <scope>NUCLEOTIDE SEQUENCE</scope>
    <source>
        <strain evidence="2">SCG-10</strain>
    </source>
</reference>
<sequence length="258" mass="29178">MAKEMTRSTFELHYFSIHALGATSRAILSIAGADWKDRIQSFETWKTDKELTPFGSLPILTVHDIHGNGEDETTTTKKIPEADVIERFLSKRFGFLGSTTEEELEICIALSQTITIHNVWVFRIVPASAMGSEVREKVLGTFLEVTLRNWVVNCEKQLRANTNTNTNKGPFLVGEKISLADIKTAVLMDMFLGVPEVETYLNEQVAPGLWRLKEAIDTAPGYKEYRRSDAFREQDEMTTKMVVPQLEGFDLSRSHLFA</sequence>
<comment type="caution">
    <text evidence="2">The sequence shown here is derived from an EMBL/GenBank/DDBJ whole genome shotgun (WGS) entry which is preliminary data.</text>
</comment>
<dbReference type="PANTHER" id="PTHR11571:SF150">
    <property type="entry name" value="GLUTATHIONE S-TRANSFERASE"/>
    <property type="match status" value="1"/>
</dbReference>
<name>A0A9P7XVE3_9FUNG</name>
<evidence type="ECO:0000313" key="2">
    <source>
        <dbReference type="EMBL" id="KAG9068134.1"/>
    </source>
</evidence>
<feature type="domain" description="GST N-terminal" evidence="1">
    <location>
        <begin position="8"/>
        <end position="97"/>
    </location>
</feature>